<evidence type="ECO:0000256" key="1">
    <source>
        <dbReference type="SAM" id="MobiDB-lite"/>
    </source>
</evidence>
<proteinExistence type="predicted"/>
<dbReference type="EMBL" id="CAJZAF010000046">
    <property type="protein sequence ID" value="CAG9185922.1"/>
    <property type="molecule type" value="Genomic_DNA"/>
</dbReference>
<evidence type="ECO:0000313" key="3">
    <source>
        <dbReference type="Proteomes" id="UP000701702"/>
    </source>
</evidence>
<protein>
    <submittedName>
        <fullName evidence="2">Uncharacterized protein</fullName>
    </submittedName>
</protein>
<sequence>MTSRTIGEPPRVLQVIHLLQQRDFVGGNRCGIAHRDDIRRRMQMPGGVAVASQAPLHVERRHAAHQRHLVHAPVAFLAGKSLGDVDAVIEADKVRQVVHARPDQRAIVPQAVAKRREHWGVTKQHAVTGQAYAGARHARERRRFHGRMTVPAIDAVIGNVMLVAEWYGLLDRFLHLDRGCHGPPGHPEGPGDKHDRTNAQQLEDKQFRARECLRHGVLCWGKTLVCCNPDAKLACNERSADRTTDVMLALKVAYVGFTSGSRFSRVSNSGGRGVAGESHGVGDGPDAPVANFRKPAGRPLSRSVGLRSLRCAAARRWQCAASPPSSALSCPSCPG</sequence>
<accession>A0ABN7ZPD8</accession>
<comment type="caution">
    <text evidence="2">The sequence shown here is derived from an EMBL/GenBank/DDBJ whole genome shotgun (WGS) entry which is preliminary data.</text>
</comment>
<keyword evidence="3" id="KW-1185">Reference proteome</keyword>
<feature type="compositionally biased region" description="Gly residues" evidence="1">
    <location>
        <begin position="270"/>
        <end position="283"/>
    </location>
</feature>
<evidence type="ECO:0000313" key="2">
    <source>
        <dbReference type="EMBL" id="CAG9185922.1"/>
    </source>
</evidence>
<reference evidence="2 3" key="1">
    <citation type="submission" date="2021-08" db="EMBL/GenBank/DDBJ databases">
        <authorList>
            <person name="Peeters C."/>
        </authorList>
    </citation>
    <scope>NUCLEOTIDE SEQUENCE [LARGE SCALE GENOMIC DNA]</scope>
    <source>
        <strain evidence="2 3">LMG 23994</strain>
    </source>
</reference>
<organism evidence="2 3">
    <name type="scientific">Cupriavidus pinatubonensis</name>
    <dbReference type="NCBI Taxonomy" id="248026"/>
    <lineage>
        <taxon>Bacteria</taxon>
        <taxon>Pseudomonadati</taxon>
        <taxon>Pseudomonadota</taxon>
        <taxon>Betaproteobacteria</taxon>
        <taxon>Burkholderiales</taxon>
        <taxon>Burkholderiaceae</taxon>
        <taxon>Cupriavidus</taxon>
    </lineage>
</organism>
<feature type="region of interest" description="Disordered" evidence="1">
    <location>
        <begin position="266"/>
        <end position="300"/>
    </location>
</feature>
<dbReference type="Proteomes" id="UP000701702">
    <property type="component" value="Unassembled WGS sequence"/>
</dbReference>
<name>A0ABN7ZPD8_9BURK</name>
<gene>
    <name evidence="2" type="ORF">LMG23994_05972</name>
</gene>